<dbReference type="GO" id="GO:0015762">
    <property type="term" value="P:rhamnose transmembrane transport"/>
    <property type="evidence" value="ECO:0007669"/>
    <property type="project" value="InterPro"/>
</dbReference>
<organism evidence="4 5">
    <name type="scientific">Candidatus Infernicultor aquiphilus</name>
    <dbReference type="NCBI Taxonomy" id="1805029"/>
    <lineage>
        <taxon>Bacteria</taxon>
        <taxon>Pseudomonadati</taxon>
        <taxon>Atribacterota</taxon>
        <taxon>Candidatus Phoenicimicrobiia</taxon>
        <taxon>Candidatus Pheonicimicrobiales</taxon>
        <taxon>Candidatus Phoenicimicrobiaceae</taxon>
        <taxon>Candidatus Infernicultor</taxon>
    </lineage>
</organism>
<dbReference type="InterPro" id="IPR028082">
    <property type="entry name" value="Peripla_BP_I"/>
</dbReference>
<evidence type="ECO:0000313" key="4">
    <source>
        <dbReference type="EMBL" id="PIX34184.1"/>
    </source>
</evidence>
<dbReference type="Gene3D" id="3.40.50.2300">
    <property type="match status" value="2"/>
</dbReference>
<accession>A0A2M7K7R0</accession>
<comment type="similarity">
    <text evidence="2">Belongs to the bacterial solute-binding protein 2 family.</text>
</comment>
<evidence type="ECO:0000259" key="3">
    <source>
        <dbReference type="Pfam" id="PF13407"/>
    </source>
</evidence>
<reference evidence="5" key="1">
    <citation type="submission" date="2017-09" db="EMBL/GenBank/DDBJ databases">
        <title>Depth-based differentiation of microbial function through sediment-hosted aquifers and enrichment of novel symbionts in the deep terrestrial subsurface.</title>
        <authorList>
            <person name="Probst A.J."/>
            <person name="Ladd B."/>
            <person name="Jarett J.K."/>
            <person name="Geller-Mcgrath D.E."/>
            <person name="Sieber C.M."/>
            <person name="Emerson J.B."/>
            <person name="Anantharaman K."/>
            <person name="Thomas B.C."/>
            <person name="Malmstrom R."/>
            <person name="Stieglmeier M."/>
            <person name="Klingl A."/>
            <person name="Woyke T."/>
            <person name="Ryan C.M."/>
            <person name="Banfield J.F."/>
        </authorList>
    </citation>
    <scope>NUCLEOTIDE SEQUENCE [LARGE SCALE GENOMIC DNA]</scope>
</reference>
<feature type="domain" description="Periplasmic binding protein" evidence="3">
    <location>
        <begin position="32"/>
        <end position="290"/>
    </location>
</feature>
<dbReference type="InterPro" id="IPR013459">
    <property type="entry name" value="RhaS"/>
</dbReference>
<evidence type="ECO:0000256" key="2">
    <source>
        <dbReference type="ARBA" id="ARBA00007639"/>
    </source>
</evidence>
<evidence type="ECO:0000313" key="5">
    <source>
        <dbReference type="Proteomes" id="UP000231493"/>
    </source>
</evidence>
<dbReference type="GO" id="GO:0030288">
    <property type="term" value="C:outer membrane-bounded periplasmic space"/>
    <property type="evidence" value="ECO:0007669"/>
    <property type="project" value="TreeGrafter"/>
</dbReference>
<dbReference type="GO" id="GO:0030246">
    <property type="term" value="F:carbohydrate binding"/>
    <property type="evidence" value="ECO:0007669"/>
    <property type="project" value="TreeGrafter"/>
</dbReference>
<dbReference type="PANTHER" id="PTHR30036:SF8">
    <property type="entry name" value="ABC-TYPE SUGAR TRANSPORT SYSTEM PERIPLASMIC COMPONENT-LIKE PROTEIN"/>
    <property type="match status" value="1"/>
</dbReference>
<dbReference type="Pfam" id="PF13407">
    <property type="entry name" value="Peripla_BP_4"/>
    <property type="match status" value="1"/>
</dbReference>
<name>A0A2M7K7R0_9BACT</name>
<dbReference type="AlphaFoldDB" id="A0A2M7K7R0"/>
<dbReference type="NCBIfam" id="TIGR02637">
    <property type="entry name" value="RhaS"/>
    <property type="match status" value="1"/>
</dbReference>
<evidence type="ECO:0000256" key="1">
    <source>
        <dbReference type="ARBA" id="ARBA00004196"/>
    </source>
</evidence>
<dbReference type="PANTHER" id="PTHR30036">
    <property type="entry name" value="D-XYLOSE-BINDING PERIPLASMIC PROTEIN"/>
    <property type="match status" value="1"/>
</dbReference>
<dbReference type="EMBL" id="PFIP01000097">
    <property type="protein sequence ID" value="PIX34184.1"/>
    <property type="molecule type" value="Genomic_DNA"/>
</dbReference>
<dbReference type="InterPro" id="IPR025997">
    <property type="entry name" value="SBP_2_dom"/>
</dbReference>
<comment type="caution">
    <text evidence="4">The sequence shown here is derived from an EMBL/GenBank/DDBJ whole genome shotgun (WGS) entry which is preliminary data.</text>
</comment>
<sequence>MKKQKFILTVILLAIFISSIVSFAGAEETTRIAMLVKNLGNAFFEACRDGGLEAAKELGGIELIYQGPTTPTAEGQIEIIDSLIAQKVNAIVISANDVNALVPICKRAMQSGITVISFDSGVAPEGRILHLAPSGSEFIGRSQVKMLANLISYKGEIAILSASSQATNQNEWIEWMKEELKEPAYKDMKLVAVVYGDDLSDKSYREAMGLFKSYPDLRGIISPTTVGIAATGKALEDAGKSGKIELTGLGLPSEMKQYIKNGTCRQMSLWNPVDLGYSSTYIAYKLLKGEFQGKEGEVMKVGRMGEIKIGADNVAVMSEPYIFDKDNIDKFAAIY</sequence>
<protein>
    <submittedName>
        <fullName evidence="4">Rhamnose ABC transporter substrate-binding protein</fullName>
    </submittedName>
</protein>
<dbReference type="InterPro" id="IPR050555">
    <property type="entry name" value="Bact_Solute-Bind_Prot2"/>
</dbReference>
<gene>
    <name evidence="4" type="primary">rhaS</name>
    <name evidence="4" type="ORF">COZ58_04850</name>
</gene>
<comment type="subcellular location">
    <subcellularLocation>
        <location evidence="1">Cell envelope</location>
    </subcellularLocation>
</comment>
<dbReference type="SUPFAM" id="SSF53822">
    <property type="entry name" value="Periplasmic binding protein-like I"/>
    <property type="match status" value="1"/>
</dbReference>
<dbReference type="CDD" id="cd20000">
    <property type="entry name" value="PBP1_ABC_rhamnose"/>
    <property type="match status" value="1"/>
</dbReference>
<proteinExistence type="inferred from homology"/>
<dbReference type="Proteomes" id="UP000231493">
    <property type="component" value="Unassembled WGS sequence"/>
</dbReference>